<dbReference type="Proteomes" id="UP001056460">
    <property type="component" value="Segment"/>
</dbReference>
<evidence type="ECO:0000313" key="1">
    <source>
        <dbReference type="EMBL" id="URA07159.1"/>
    </source>
</evidence>
<sequence length="63" mass="6722">MIRPSTIMLLIVIAAALWAAGTAGLAMKRTLDQVGHRLDCALQVDKGADSDSRKCEPDKKAAQ</sequence>
<evidence type="ECO:0000313" key="2">
    <source>
        <dbReference type="Proteomes" id="UP001056460"/>
    </source>
</evidence>
<reference evidence="1" key="1">
    <citation type="journal article" date="2022" name="Viruses">
        <title>Isolation of novel Xanthomonas phages for the plant pathogens X. translucens and X. campestris.</title>
        <authorList>
            <person name="Erdrich S.H."/>
            <person name="Sharma V."/>
            <person name="Schurr U."/>
            <person name="Arsova B."/>
            <person name="Frunzke J."/>
        </authorList>
    </citation>
    <scope>NUCLEOTIDE SEQUENCE</scope>
</reference>
<proteinExistence type="predicted"/>
<keyword evidence="2" id="KW-1185">Reference proteome</keyword>
<dbReference type="EMBL" id="ON189047">
    <property type="protein sequence ID" value="URA07159.1"/>
    <property type="molecule type" value="Genomic_DNA"/>
</dbReference>
<gene>
    <name evidence="1" type="ORF">Mallos_BL60051</name>
</gene>
<protein>
    <submittedName>
        <fullName evidence="1">Uncharacterized protein</fullName>
    </submittedName>
</protein>
<name>A0A9E7E1H5_9CAUD</name>
<organism evidence="1 2">
    <name type="scientific">Xanthomonas phage Mallos</name>
    <dbReference type="NCBI Taxonomy" id="2939131"/>
    <lineage>
        <taxon>Viruses</taxon>
        <taxon>Duplodnaviria</taxon>
        <taxon>Heunggongvirae</taxon>
        <taxon>Uroviricota</taxon>
        <taxon>Caudoviricetes</taxon>
        <taxon>Mesyanzhinovviridae</taxon>
        <taxon>Bradleyvirinae</taxon>
        <taxon>Mallosvirus</taxon>
        <taxon>Mallosvirus mallos</taxon>
    </lineage>
</organism>
<accession>A0A9E7E1H5</accession>